<feature type="region of interest" description="Disordered" evidence="1">
    <location>
        <begin position="226"/>
        <end position="319"/>
    </location>
</feature>
<dbReference type="SUPFAM" id="SSF52540">
    <property type="entry name" value="P-loop containing nucleoside triphosphate hydrolases"/>
    <property type="match status" value="1"/>
</dbReference>
<keyword evidence="4" id="KW-1185">Reference proteome</keyword>
<evidence type="ECO:0000313" key="3">
    <source>
        <dbReference type="EMBL" id="CAE8628711.1"/>
    </source>
</evidence>
<sequence>MRFKPRPCHFGVQCRKFGCTFSHPDDPPPYCTLGFACRKLYDKHHMDTFLHERHVLEYWADGGGSRPGASNGPPSGAGGRGNRGASMSAQRRARSGSGAAADRESPRRRVPPPGHVPSHQPSHGQARRDQPGAVMITTQEQFEQAICEVLQEHAAIEAICLPEFIKFFEHAHDQKFKQVIATIGLPLKTLEVLKQFPHVCILSKVSSPMGPAYRAADYVRLNPEWGPGSQDSMLGRRTATEGPAPGSSGAMSSPVRQSNPEPLGGSVESTRRPPEYPSGPRQKEAPDSSMRPPGSQGQPQRQPRSAAGKAERKEPVQSEHAKLLSELATGLRAMWMDVNSGVGEIEGTSGQSAEETMLQKLADGSSKIEAVFPVYGAVKAGKSTFLSCVLRETILPAQALPMTSIPIKISHVVGTSKKLVLKQAEEWRKCLAGFKQKLIAGSLAKERKQNEGDKHLFNMQEKVRSGDVAFSEECEGDDDIASQLLTISHFVRLLWINDIDFELDYNISLEIADLPEVQLDMRAFRDGPVQRFAFLDTPGPNEAKASTALAKIGPQVMASSSGCIFCVPYDQVEAQQQYQLYVHLNRWMAGKRVIVIITKMDSFMGDITEKEGIEDSLRSFFPPVMQSLLRVHFTSGFALLALFELEQLLVEHGDNAPHFITLLKSHKSWKDMTKLWSMDYIINACAGPELAVKACRDILGDKMKELSADAVMEDFRQLYADSERIALTGHIASLKNSFSRLQESLLKVQQYISASSQEQVKMQERLAQVDEVYKNILLELDIIPKSLRESIYSLLKTQTVEALTDWCAQQAFWHIVRRGPDGTTVDAGEIVEFEGGKAEVLIWFKEEVEPKLGNAMKQKFKEIMSGHGTIVGVEAQLHDCVRKKWTACKTMLARLEELGETNVDSFLVFREPPSVTLDVESLAKEVCAFDTKVITFTQHASKVTINNSVIKQDILKGFNQSAKAAAEQITAQVSAIIEIVLRQFEEEVSLQQANAARIREQNQAIVDARTSKKDVEDMAARVEPQLSPYKDKIRSLEAKMQSSAQ</sequence>
<evidence type="ECO:0000256" key="1">
    <source>
        <dbReference type="SAM" id="MobiDB-lite"/>
    </source>
</evidence>
<dbReference type="Gene3D" id="3.40.50.300">
    <property type="entry name" value="P-loop containing nucleotide triphosphate hydrolases"/>
    <property type="match status" value="1"/>
</dbReference>
<name>A0A813GNX6_POLGL</name>
<dbReference type="AlphaFoldDB" id="A0A813GNX6"/>
<gene>
    <name evidence="3" type="ORF">PGLA1383_LOCUS45317</name>
</gene>
<feature type="compositionally biased region" description="Basic and acidic residues" evidence="1">
    <location>
        <begin position="309"/>
        <end position="319"/>
    </location>
</feature>
<evidence type="ECO:0000313" key="4">
    <source>
        <dbReference type="Proteomes" id="UP000654075"/>
    </source>
</evidence>
<dbReference type="Proteomes" id="UP000654075">
    <property type="component" value="Unassembled WGS sequence"/>
</dbReference>
<accession>A0A813GNX6</accession>
<dbReference type="Pfam" id="PF00350">
    <property type="entry name" value="Dynamin_N"/>
    <property type="match status" value="1"/>
</dbReference>
<dbReference type="CDD" id="cd00882">
    <property type="entry name" value="Ras_like_GTPase"/>
    <property type="match status" value="1"/>
</dbReference>
<organism evidence="3 4">
    <name type="scientific">Polarella glacialis</name>
    <name type="common">Dinoflagellate</name>
    <dbReference type="NCBI Taxonomy" id="89957"/>
    <lineage>
        <taxon>Eukaryota</taxon>
        <taxon>Sar</taxon>
        <taxon>Alveolata</taxon>
        <taxon>Dinophyceae</taxon>
        <taxon>Suessiales</taxon>
        <taxon>Suessiaceae</taxon>
        <taxon>Polarella</taxon>
    </lineage>
</organism>
<dbReference type="EMBL" id="CAJNNV010029468">
    <property type="protein sequence ID" value="CAE8628711.1"/>
    <property type="molecule type" value="Genomic_DNA"/>
</dbReference>
<dbReference type="InterPro" id="IPR027417">
    <property type="entry name" value="P-loop_NTPase"/>
</dbReference>
<protein>
    <recommendedName>
        <fullName evidence="2">Dynamin N-terminal domain-containing protein</fullName>
    </recommendedName>
</protein>
<feature type="domain" description="Dynamin N-terminal" evidence="2">
    <location>
        <begin position="374"/>
        <end position="600"/>
    </location>
</feature>
<feature type="region of interest" description="Disordered" evidence="1">
    <location>
        <begin position="65"/>
        <end position="129"/>
    </location>
</feature>
<dbReference type="InterPro" id="IPR045063">
    <property type="entry name" value="Dynamin_N"/>
</dbReference>
<feature type="compositionally biased region" description="Low complexity" evidence="1">
    <location>
        <begin position="288"/>
        <end position="305"/>
    </location>
</feature>
<reference evidence="3" key="1">
    <citation type="submission" date="2021-02" db="EMBL/GenBank/DDBJ databases">
        <authorList>
            <person name="Dougan E. K."/>
            <person name="Rhodes N."/>
            <person name="Thang M."/>
            <person name="Chan C."/>
        </authorList>
    </citation>
    <scope>NUCLEOTIDE SEQUENCE</scope>
</reference>
<feature type="compositionally biased region" description="Low complexity" evidence="1">
    <location>
        <begin position="242"/>
        <end position="254"/>
    </location>
</feature>
<comment type="caution">
    <text evidence="3">The sequence shown here is derived from an EMBL/GenBank/DDBJ whole genome shotgun (WGS) entry which is preliminary data.</text>
</comment>
<evidence type="ECO:0000259" key="2">
    <source>
        <dbReference type="Pfam" id="PF00350"/>
    </source>
</evidence>
<feature type="compositionally biased region" description="Low complexity" evidence="1">
    <location>
        <begin position="83"/>
        <end position="100"/>
    </location>
</feature>
<proteinExistence type="predicted"/>